<evidence type="ECO:0000313" key="2">
    <source>
        <dbReference type="EMBL" id="ABR49323.1"/>
    </source>
</evidence>
<evidence type="ECO:0000256" key="1">
    <source>
        <dbReference type="SAM" id="Phobius"/>
    </source>
</evidence>
<protein>
    <recommendedName>
        <fullName evidence="4">DUF1538 domain-containing protein</fullName>
    </recommendedName>
</protein>
<feature type="transmembrane region" description="Helical" evidence="1">
    <location>
        <begin position="399"/>
        <end position="417"/>
    </location>
</feature>
<feature type="transmembrane region" description="Helical" evidence="1">
    <location>
        <begin position="298"/>
        <end position="327"/>
    </location>
</feature>
<dbReference type="EMBL" id="CP000724">
    <property type="protein sequence ID" value="ABR49323.1"/>
    <property type="molecule type" value="Genomic_DNA"/>
</dbReference>
<dbReference type="RefSeq" id="WP_012064288.1">
    <property type="nucleotide sequence ID" value="NC_009633.1"/>
</dbReference>
<dbReference type="eggNOG" id="COG0589">
    <property type="taxonomic scope" value="Bacteria"/>
</dbReference>
<dbReference type="HOGENOM" id="CLU_026769_2_0_9"/>
<feature type="transmembrane region" description="Helical" evidence="1">
    <location>
        <begin position="36"/>
        <end position="58"/>
    </location>
</feature>
<dbReference type="AlphaFoldDB" id="A6TT05"/>
<name>A6TT05_ALKMQ</name>
<gene>
    <name evidence="2" type="ordered locus">Amet_3185</name>
</gene>
<evidence type="ECO:0000313" key="3">
    <source>
        <dbReference type="Proteomes" id="UP000001572"/>
    </source>
</evidence>
<keyword evidence="1" id="KW-1133">Transmembrane helix</keyword>
<proteinExistence type="predicted"/>
<feature type="transmembrane region" description="Helical" evidence="1">
    <location>
        <begin position="464"/>
        <end position="485"/>
    </location>
</feature>
<dbReference type="InterPro" id="IPR011435">
    <property type="entry name" value="UmpAB"/>
</dbReference>
<feature type="transmembrane region" description="Helical" evidence="1">
    <location>
        <begin position="176"/>
        <end position="197"/>
    </location>
</feature>
<organism evidence="2 3">
    <name type="scientific">Alkaliphilus metalliredigens (strain QYMF)</name>
    <dbReference type="NCBI Taxonomy" id="293826"/>
    <lineage>
        <taxon>Bacteria</taxon>
        <taxon>Bacillati</taxon>
        <taxon>Bacillota</taxon>
        <taxon>Clostridia</taxon>
        <taxon>Peptostreptococcales</taxon>
        <taxon>Natronincolaceae</taxon>
        <taxon>Alkaliphilus</taxon>
    </lineage>
</organism>
<reference evidence="3" key="1">
    <citation type="journal article" date="2016" name="Genome Announc.">
        <title>Complete genome sequence of Alkaliphilus metalliredigens strain QYMF, an alkaliphilic and metal-reducing bacterium isolated from borax-contaminated leachate ponds.</title>
        <authorList>
            <person name="Hwang C."/>
            <person name="Copeland A."/>
            <person name="Lucas S."/>
            <person name="Lapidus A."/>
            <person name="Barry K."/>
            <person name="Detter J.C."/>
            <person name="Glavina Del Rio T."/>
            <person name="Hammon N."/>
            <person name="Israni S."/>
            <person name="Dalin E."/>
            <person name="Tice H."/>
            <person name="Pitluck S."/>
            <person name="Chertkov O."/>
            <person name="Brettin T."/>
            <person name="Bruce D."/>
            <person name="Han C."/>
            <person name="Schmutz J."/>
            <person name="Larimer F."/>
            <person name="Land M.L."/>
            <person name="Hauser L."/>
            <person name="Kyrpides N."/>
            <person name="Mikhailova N."/>
            <person name="Ye Q."/>
            <person name="Zhou J."/>
            <person name="Richardson P."/>
            <person name="Fields M.W."/>
        </authorList>
    </citation>
    <scope>NUCLEOTIDE SEQUENCE [LARGE SCALE GENOMIC DNA]</scope>
    <source>
        <strain evidence="3">QYMF</strain>
    </source>
</reference>
<dbReference type="KEGG" id="amt:Amet_3185"/>
<evidence type="ECO:0008006" key="4">
    <source>
        <dbReference type="Google" id="ProtNLM"/>
    </source>
</evidence>
<feature type="transmembrane region" description="Helical" evidence="1">
    <location>
        <begin position="12"/>
        <end position="30"/>
    </location>
</feature>
<feature type="transmembrane region" description="Helical" evidence="1">
    <location>
        <begin position="79"/>
        <end position="103"/>
    </location>
</feature>
<feature type="transmembrane region" description="Helical" evidence="1">
    <location>
        <begin position="148"/>
        <end position="170"/>
    </location>
</feature>
<dbReference type="STRING" id="293826.Amet_3185"/>
<feature type="transmembrane region" description="Helical" evidence="1">
    <location>
        <begin position="333"/>
        <end position="356"/>
    </location>
</feature>
<keyword evidence="3" id="KW-1185">Reference proteome</keyword>
<dbReference type="Pfam" id="PF07556">
    <property type="entry name" value="DUF1538"/>
    <property type="match status" value="2"/>
</dbReference>
<feature type="transmembrane region" description="Helical" evidence="1">
    <location>
        <begin position="209"/>
        <end position="229"/>
    </location>
</feature>
<feature type="transmembrane region" description="Helical" evidence="1">
    <location>
        <begin position="115"/>
        <end position="136"/>
    </location>
</feature>
<dbReference type="OrthoDB" id="9805989at2"/>
<dbReference type="Proteomes" id="UP000001572">
    <property type="component" value="Chromosome"/>
</dbReference>
<keyword evidence="1" id="KW-0812">Transmembrane</keyword>
<feature type="transmembrane region" description="Helical" evidence="1">
    <location>
        <begin position="372"/>
        <end position="393"/>
    </location>
</feature>
<sequence length="496" mass="52766">MNIFTEKLKEVIFSILPITIIVLILSVTLTPLEAPLIIRFLIGAFLIILGLSFFLIGVDIGVTPLGSVMGSTLAKTNKLWIVIAAGFILGFFISIAEPGLIVLANQVGLVTSGQISSISILIVVSIGMAIMLALGFARIVFNVPLYKVLTILYGLTFILALFASSEFLAISFDASGATTGVLAVPFILALAIGVSKLKKDSKASEKDSFGLVAITSVGAIMSVIIMSILSKTNEFSGNIESNTPELTTIMGPFIQIIPAILRESFFALSPLLIILLVLQKISFKLSKKAFAKMLKGFVYTFVGLLIFLVGVNAGFMDVGSVIGYSLASLDNKFYLIIMGFILGIVTILAEPAVYILTNQIEDVTSGYVKRKAVLIALSIGVGLAVALSMLRIIVPGIQLWYYLLPGYLISIVMTYFVPKLFVGIAFDAGGVATGPMTATFILAFTQGAAEAIEGASILIDGFGMIATVALTPIITLQILGFIFNLKSKKGGILKNE</sequence>
<keyword evidence="1" id="KW-0472">Membrane</keyword>
<feature type="transmembrane region" description="Helical" evidence="1">
    <location>
        <begin position="424"/>
        <end position="444"/>
    </location>
</feature>
<feature type="transmembrane region" description="Helical" evidence="1">
    <location>
        <begin position="249"/>
        <end position="278"/>
    </location>
</feature>
<accession>A6TT05</accession>